<evidence type="ECO:0000313" key="3">
    <source>
        <dbReference type="Proteomes" id="UP001595645"/>
    </source>
</evidence>
<accession>A0ABV7NP31</accession>
<dbReference type="RefSeq" id="WP_378236641.1">
    <property type="nucleotide sequence ID" value="NZ_JBHRWK010000003.1"/>
</dbReference>
<evidence type="ECO:0008006" key="4">
    <source>
        <dbReference type="Google" id="ProtNLM"/>
    </source>
</evidence>
<evidence type="ECO:0000256" key="1">
    <source>
        <dbReference type="SAM" id="MobiDB-lite"/>
    </source>
</evidence>
<reference evidence="3" key="1">
    <citation type="journal article" date="2019" name="Int. J. Syst. Evol. Microbiol.">
        <title>The Global Catalogue of Microorganisms (GCM) 10K type strain sequencing project: providing services to taxonomists for standard genome sequencing and annotation.</title>
        <authorList>
            <consortium name="The Broad Institute Genomics Platform"/>
            <consortium name="The Broad Institute Genome Sequencing Center for Infectious Disease"/>
            <person name="Wu L."/>
            <person name="Ma J."/>
        </authorList>
    </citation>
    <scope>NUCLEOTIDE SEQUENCE [LARGE SCALE GENOMIC DNA]</scope>
    <source>
        <strain evidence="3">CGMCC 4.7676</strain>
    </source>
</reference>
<feature type="compositionally biased region" description="Pro residues" evidence="1">
    <location>
        <begin position="1"/>
        <end position="18"/>
    </location>
</feature>
<proteinExistence type="predicted"/>
<name>A0ABV7NP31_9PSEU</name>
<keyword evidence="3" id="KW-1185">Reference proteome</keyword>
<protein>
    <recommendedName>
        <fullName evidence="4">DUF306 domain-containing protein</fullName>
    </recommendedName>
</protein>
<feature type="region of interest" description="Disordered" evidence="1">
    <location>
        <begin position="1"/>
        <end position="49"/>
    </location>
</feature>
<evidence type="ECO:0000313" key="2">
    <source>
        <dbReference type="EMBL" id="MFC3447990.1"/>
    </source>
</evidence>
<sequence>MPPPPPSPTVPPSSPAPSVPGSLPGQPGAPRQEVPEGSTKVPEKQLDAAALPADYPREVYTSNGGTILNIRGQEGGCGHATAEAAQQDGNRVTVNLTELKGQTGQMCTMDIRHPVISVALAAPLGERTVVLKQMR</sequence>
<gene>
    <name evidence="2" type="ORF">ACFOSH_00980</name>
</gene>
<dbReference type="Proteomes" id="UP001595645">
    <property type="component" value="Unassembled WGS sequence"/>
</dbReference>
<organism evidence="2 3">
    <name type="scientific">Amycolatopsis speibonae</name>
    <dbReference type="NCBI Taxonomy" id="1450224"/>
    <lineage>
        <taxon>Bacteria</taxon>
        <taxon>Bacillati</taxon>
        <taxon>Actinomycetota</taxon>
        <taxon>Actinomycetes</taxon>
        <taxon>Pseudonocardiales</taxon>
        <taxon>Pseudonocardiaceae</taxon>
        <taxon>Amycolatopsis</taxon>
    </lineage>
</organism>
<dbReference type="EMBL" id="JBHRWK010000003">
    <property type="protein sequence ID" value="MFC3447990.1"/>
    <property type="molecule type" value="Genomic_DNA"/>
</dbReference>
<comment type="caution">
    <text evidence="2">The sequence shown here is derived from an EMBL/GenBank/DDBJ whole genome shotgun (WGS) entry which is preliminary data.</text>
</comment>